<name>A0A839IN68_9GAMM</name>
<evidence type="ECO:0000313" key="2">
    <source>
        <dbReference type="EMBL" id="MBB1486903.1"/>
    </source>
</evidence>
<feature type="transmembrane region" description="Helical" evidence="1">
    <location>
        <begin position="166"/>
        <end position="187"/>
    </location>
</feature>
<feature type="transmembrane region" description="Helical" evidence="1">
    <location>
        <begin position="254"/>
        <end position="277"/>
    </location>
</feature>
<organism evidence="2 3">
    <name type="scientific">Oceanospirillum sediminis</name>
    <dbReference type="NCBI Taxonomy" id="2760088"/>
    <lineage>
        <taxon>Bacteria</taxon>
        <taxon>Pseudomonadati</taxon>
        <taxon>Pseudomonadota</taxon>
        <taxon>Gammaproteobacteria</taxon>
        <taxon>Oceanospirillales</taxon>
        <taxon>Oceanospirillaceae</taxon>
        <taxon>Oceanospirillum</taxon>
    </lineage>
</organism>
<keyword evidence="3" id="KW-1185">Reference proteome</keyword>
<feature type="transmembrane region" description="Helical" evidence="1">
    <location>
        <begin position="62"/>
        <end position="81"/>
    </location>
</feature>
<evidence type="ECO:0000313" key="3">
    <source>
        <dbReference type="Proteomes" id="UP000565262"/>
    </source>
</evidence>
<keyword evidence="1" id="KW-0812">Transmembrane</keyword>
<keyword evidence="1" id="KW-0472">Membrane</keyword>
<feature type="transmembrane region" description="Helical" evidence="1">
    <location>
        <begin position="30"/>
        <end position="50"/>
    </location>
</feature>
<feature type="transmembrane region" description="Helical" evidence="1">
    <location>
        <begin position="110"/>
        <end position="130"/>
    </location>
</feature>
<dbReference type="Proteomes" id="UP000565262">
    <property type="component" value="Unassembled WGS sequence"/>
</dbReference>
<evidence type="ECO:0000256" key="1">
    <source>
        <dbReference type="SAM" id="Phobius"/>
    </source>
</evidence>
<proteinExistence type="predicted"/>
<comment type="caution">
    <text evidence="2">The sequence shown here is derived from an EMBL/GenBank/DDBJ whole genome shotgun (WGS) entry which is preliminary data.</text>
</comment>
<dbReference type="AlphaFoldDB" id="A0A839IN68"/>
<feature type="transmembrane region" description="Helical" evidence="1">
    <location>
        <begin position="228"/>
        <end position="248"/>
    </location>
</feature>
<protein>
    <submittedName>
        <fullName evidence="2">Uncharacterized protein</fullName>
    </submittedName>
</protein>
<feature type="transmembrane region" description="Helical" evidence="1">
    <location>
        <begin position="193"/>
        <end position="216"/>
    </location>
</feature>
<sequence>MITLITIKVLVSVAIVLALSMIAERVSPKVAGMLSGYPLGTAIALFFIGYEISPDFAAESAVYTLAGFASTLMLSTGYLLGCKPVTDQPSEAEPQAIPVDKTQPAASWQIIGLASLCGITLFLISGYLIQMLSLNLLTAACLPAVAILLCLWGYRHIPETQVTRKAPMSFMVLIFRALVAAGIVLVITGLAHVVPASIAGILAAFPVSMFPFLVLMHRSYGSGKAATIIKHYPTGLGSLMVYATSVAWCYPSSGLLWGTVLSFALATVYLMIAPPWIDRLRSLWQR</sequence>
<dbReference type="RefSeq" id="WP_182808687.1">
    <property type="nucleotide sequence ID" value="NZ_JACJFM010000010.1"/>
</dbReference>
<accession>A0A839IN68</accession>
<dbReference type="EMBL" id="JACJFM010000010">
    <property type="protein sequence ID" value="MBB1486903.1"/>
    <property type="molecule type" value="Genomic_DNA"/>
</dbReference>
<keyword evidence="1" id="KW-1133">Transmembrane helix</keyword>
<feature type="transmembrane region" description="Helical" evidence="1">
    <location>
        <begin position="6"/>
        <end position="23"/>
    </location>
</feature>
<gene>
    <name evidence="2" type="ORF">H4O21_09800</name>
</gene>
<reference evidence="2 3" key="1">
    <citation type="submission" date="2020-08" db="EMBL/GenBank/DDBJ databases">
        <title>Oceanospirillum sp. nov. isolated from marine sediment.</title>
        <authorList>
            <person name="Ji X."/>
        </authorList>
    </citation>
    <scope>NUCLEOTIDE SEQUENCE [LARGE SCALE GENOMIC DNA]</scope>
    <source>
        <strain evidence="2 3">D5</strain>
    </source>
</reference>
<feature type="transmembrane region" description="Helical" evidence="1">
    <location>
        <begin position="136"/>
        <end position="154"/>
    </location>
</feature>